<dbReference type="Gene3D" id="2.20.200.10">
    <property type="entry name" value="Outer membrane efflux proteins (OEP)"/>
    <property type="match status" value="1"/>
</dbReference>
<evidence type="ECO:0000313" key="3">
    <source>
        <dbReference type="EMBL" id="ARU48574.1"/>
    </source>
</evidence>
<feature type="chain" id="PRO_5011827029" evidence="2">
    <location>
        <begin position="22"/>
        <end position="474"/>
    </location>
</feature>
<dbReference type="GO" id="GO:0005886">
    <property type="term" value="C:plasma membrane"/>
    <property type="evidence" value="ECO:0007669"/>
    <property type="project" value="UniProtKB-SubCell"/>
</dbReference>
<gene>
    <name evidence="3" type="ORF">Sdiek1_1410</name>
</gene>
<comment type="similarity">
    <text evidence="1 2">Belongs to the outer membrane factor (OMF) (TC 1.B.17) family.</text>
</comment>
<keyword evidence="2" id="KW-1134">Transmembrane beta strand</keyword>
<evidence type="ECO:0000256" key="2">
    <source>
        <dbReference type="RuleBase" id="RU362097"/>
    </source>
</evidence>
<proteinExistence type="inferred from homology"/>
<dbReference type="Pfam" id="PF02321">
    <property type="entry name" value="OEP"/>
    <property type="match status" value="2"/>
</dbReference>
<evidence type="ECO:0000313" key="4">
    <source>
        <dbReference type="Proteomes" id="UP000196005"/>
    </source>
</evidence>
<dbReference type="SUPFAM" id="SSF56954">
    <property type="entry name" value="Outer membrane efflux proteins (OEP)"/>
    <property type="match status" value="1"/>
</dbReference>
<comment type="subcellular location">
    <subcellularLocation>
        <location evidence="2">Cell membrane</location>
        <topology evidence="2">Lipid-anchor</topology>
    </subcellularLocation>
</comment>
<keyword evidence="2" id="KW-0564">Palmitate</keyword>
<keyword evidence="2" id="KW-0472">Membrane</keyword>
<dbReference type="Gene3D" id="1.20.1600.10">
    <property type="entry name" value="Outer membrane efflux proteins (OEP)"/>
    <property type="match status" value="1"/>
</dbReference>
<keyword evidence="2" id="KW-0449">Lipoprotein</keyword>
<dbReference type="OrthoDB" id="9783163at2"/>
<dbReference type="NCBIfam" id="TIGR01845">
    <property type="entry name" value="outer_NodT"/>
    <property type="match status" value="1"/>
</dbReference>
<dbReference type="InterPro" id="IPR010131">
    <property type="entry name" value="MdtP/NodT-like"/>
</dbReference>
<dbReference type="GO" id="GO:0015562">
    <property type="term" value="F:efflux transmembrane transporter activity"/>
    <property type="evidence" value="ECO:0007669"/>
    <property type="project" value="InterPro"/>
</dbReference>
<dbReference type="Proteomes" id="UP000196005">
    <property type="component" value="Chromosome"/>
</dbReference>
<protein>
    <submittedName>
        <fullName evidence="3">Outer membrane protein OprM</fullName>
    </submittedName>
</protein>
<dbReference type="RefSeq" id="WP_087438516.1">
    <property type="nucleotide sequence ID" value="NZ_CP021416.1"/>
</dbReference>
<keyword evidence="2" id="KW-0732">Signal</keyword>
<dbReference type="KEGG" id="suls:Sdiek1_1410"/>
<dbReference type="EMBL" id="CP021416">
    <property type="protein sequence ID" value="ARU48574.1"/>
    <property type="molecule type" value="Genomic_DNA"/>
</dbReference>
<feature type="signal peptide" evidence="2">
    <location>
        <begin position="1"/>
        <end position="21"/>
    </location>
</feature>
<reference evidence="4" key="1">
    <citation type="submission" date="2017-05" db="EMBL/GenBank/DDBJ databases">
        <title>Dechlorination kinetics govern the competition between two new strains of the genus Sulfurospirillum.</title>
        <authorList>
            <person name="Buttet G.F."/>
            <person name="Murray A.M."/>
            <person name="Goris T."/>
            <person name="Burion M."/>
            <person name="Lin B."/>
            <person name="Rolle M."/>
            <person name="Maillard J."/>
        </authorList>
    </citation>
    <scope>NUCLEOTIDE SEQUENCE [LARGE SCALE GENOMIC DNA]</scope>
    <source>
        <strain evidence="4">SL2-1</strain>
    </source>
</reference>
<sequence>MKNSLYYSAVLALILSGCSLSPELNVPTTQFPQTYRADVKSETPYVDAAWWSNYHDAKLTALIEEALTNNYDLQSAMANISLARATLSRSTSDRYPSIDVQGSGQRIRSSGDTFNSKAHNTYNDFSLSAVLSYELDLWGKYKEAEASSRASLIATYAAKDTVKISLAASVADSYFTLISLYEQLDITNETIKAREEGLKRNEAKYTLGAISKGTLASDRAELNSAQITKDALEQAILLQQSALAVLVGKSPEAIAAFSKDGLPRVLPSDVNVPANLPSELLSKRPDITQAEENLKAANANIGVARAAYFPSISLSGALGFESTQLSNLMKSQSGMNSFGGSLASPLFNMGKTSSNVESAKANKELAEIAYAKTVQQAFQDAYDALNKRHTLTQKLEHQLSYEKNIEQVYLLAKKQYENGYGDYLTLLDAKRNLLSAKLATSQTKQALLSSGVSLYKSLGGGWDKEVFDRHADTL</sequence>
<dbReference type="AlphaFoldDB" id="A0A1Y0HMH6"/>
<name>A0A1Y0HMH6_9BACT</name>
<dbReference type="PANTHER" id="PTHR30203:SF33">
    <property type="entry name" value="BLR4455 PROTEIN"/>
    <property type="match status" value="1"/>
</dbReference>
<keyword evidence="2" id="KW-0812">Transmembrane</keyword>
<dbReference type="InterPro" id="IPR003423">
    <property type="entry name" value="OMP_efflux"/>
</dbReference>
<organism evidence="3 4">
    <name type="scientific">Sulfurospirillum diekertiae</name>
    <dbReference type="NCBI Taxonomy" id="1854492"/>
    <lineage>
        <taxon>Bacteria</taxon>
        <taxon>Pseudomonadati</taxon>
        <taxon>Campylobacterota</taxon>
        <taxon>Epsilonproteobacteria</taxon>
        <taxon>Campylobacterales</taxon>
        <taxon>Sulfurospirillaceae</taxon>
        <taxon>Sulfurospirillum</taxon>
    </lineage>
</organism>
<evidence type="ECO:0000256" key="1">
    <source>
        <dbReference type="ARBA" id="ARBA00007613"/>
    </source>
</evidence>
<dbReference type="PANTHER" id="PTHR30203">
    <property type="entry name" value="OUTER MEMBRANE CATION EFFLUX PROTEIN"/>
    <property type="match status" value="1"/>
</dbReference>
<accession>A0A1Y0HMH6</accession>
<keyword evidence="4" id="KW-1185">Reference proteome</keyword>
<dbReference type="PROSITE" id="PS51257">
    <property type="entry name" value="PROKAR_LIPOPROTEIN"/>
    <property type="match status" value="1"/>
</dbReference>